<comment type="caution">
    <text evidence="2">The sequence shown here is derived from an EMBL/GenBank/DDBJ whole genome shotgun (WGS) entry which is preliminary data.</text>
</comment>
<evidence type="ECO:0000256" key="1">
    <source>
        <dbReference type="ARBA" id="ARBA00009981"/>
    </source>
</evidence>
<dbReference type="SUPFAM" id="SSF143120">
    <property type="entry name" value="YefM-like"/>
    <property type="match status" value="1"/>
</dbReference>
<comment type="similarity">
    <text evidence="1">Belongs to the phD/YefM antitoxin family.</text>
</comment>
<gene>
    <name evidence="2" type="ORF">GCM10025789_25940</name>
</gene>
<dbReference type="Gene3D" id="3.40.1620.10">
    <property type="entry name" value="YefM-like domain"/>
    <property type="match status" value="1"/>
</dbReference>
<evidence type="ECO:0000313" key="2">
    <source>
        <dbReference type="EMBL" id="GAA4905438.1"/>
    </source>
</evidence>
<protein>
    <recommendedName>
        <fullName evidence="4">Antitoxin</fullName>
    </recommendedName>
</protein>
<dbReference type="RefSeq" id="WP_345583564.1">
    <property type="nucleotide sequence ID" value="NZ_BAABLV010000038.1"/>
</dbReference>
<accession>A0ABP9FJY7</accession>
<evidence type="ECO:0000313" key="3">
    <source>
        <dbReference type="Proteomes" id="UP001501521"/>
    </source>
</evidence>
<proteinExistence type="inferred from homology"/>
<sequence length="83" mass="9247">MKRISVGELRQNPTQMLEEVAAGETYSVTRHNREIARISPVTSSATIIPAKKRGPARTRLLAPVELPDSMSVDDLLDEMKGEW</sequence>
<dbReference type="Proteomes" id="UP001501521">
    <property type="component" value="Unassembled WGS sequence"/>
</dbReference>
<keyword evidence="3" id="KW-1185">Reference proteome</keyword>
<evidence type="ECO:0008006" key="4">
    <source>
        <dbReference type="Google" id="ProtNLM"/>
    </source>
</evidence>
<dbReference type="EMBL" id="BAABLV010000038">
    <property type="protein sequence ID" value="GAA4905438.1"/>
    <property type="molecule type" value="Genomic_DNA"/>
</dbReference>
<dbReference type="NCBIfam" id="TIGR01552">
    <property type="entry name" value="phd_fam"/>
    <property type="match status" value="1"/>
</dbReference>
<reference evidence="3" key="1">
    <citation type="journal article" date="2019" name="Int. J. Syst. Evol. Microbiol.">
        <title>The Global Catalogue of Microorganisms (GCM) 10K type strain sequencing project: providing services to taxonomists for standard genome sequencing and annotation.</title>
        <authorList>
            <consortium name="The Broad Institute Genomics Platform"/>
            <consortium name="The Broad Institute Genome Sequencing Center for Infectious Disease"/>
            <person name="Wu L."/>
            <person name="Ma J."/>
        </authorList>
    </citation>
    <scope>NUCLEOTIDE SEQUENCE [LARGE SCALE GENOMIC DNA]</scope>
    <source>
        <strain evidence="3">JCM 19125</strain>
    </source>
</reference>
<name>A0ABP9FJY7_9ACTN</name>
<organism evidence="2 3">
    <name type="scientific">Tessaracoccus lubricantis</name>
    <dbReference type="NCBI Taxonomy" id="545543"/>
    <lineage>
        <taxon>Bacteria</taxon>
        <taxon>Bacillati</taxon>
        <taxon>Actinomycetota</taxon>
        <taxon>Actinomycetes</taxon>
        <taxon>Propionibacteriales</taxon>
        <taxon>Propionibacteriaceae</taxon>
        <taxon>Tessaracoccus</taxon>
    </lineage>
</organism>
<dbReference type="InterPro" id="IPR036165">
    <property type="entry name" value="YefM-like_sf"/>
</dbReference>